<comment type="caution">
    <text evidence="1">The sequence shown here is derived from an EMBL/GenBank/DDBJ whole genome shotgun (WGS) entry which is preliminary data.</text>
</comment>
<proteinExistence type="predicted"/>
<dbReference type="EMBL" id="LAZR01016836">
    <property type="protein sequence ID" value="KKM02801.1"/>
    <property type="molecule type" value="Genomic_DNA"/>
</dbReference>
<organism evidence="1">
    <name type="scientific">marine sediment metagenome</name>
    <dbReference type="NCBI Taxonomy" id="412755"/>
    <lineage>
        <taxon>unclassified sequences</taxon>
        <taxon>metagenomes</taxon>
        <taxon>ecological metagenomes</taxon>
    </lineage>
</organism>
<dbReference type="AlphaFoldDB" id="A0A0F9JAG3"/>
<sequence>EPSMKEQLIKIGKLPIGKVEPLDGILFTK</sequence>
<evidence type="ECO:0000313" key="1">
    <source>
        <dbReference type="EMBL" id="KKM02801.1"/>
    </source>
</evidence>
<gene>
    <name evidence="1" type="ORF">LCGC14_1780790</name>
</gene>
<protein>
    <submittedName>
        <fullName evidence="1">Uncharacterized protein</fullName>
    </submittedName>
</protein>
<feature type="non-terminal residue" evidence="1">
    <location>
        <position position="1"/>
    </location>
</feature>
<name>A0A0F9JAG3_9ZZZZ</name>
<reference evidence="1" key="1">
    <citation type="journal article" date="2015" name="Nature">
        <title>Complex archaea that bridge the gap between prokaryotes and eukaryotes.</title>
        <authorList>
            <person name="Spang A."/>
            <person name="Saw J.H."/>
            <person name="Jorgensen S.L."/>
            <person name="Zaremba-Niedzwiedzka K."/>
            <person name="Martijn J."/>
            <person name="Lind A.E."/>
            <person name="van Eijk R."/>
            <person name="Schleper C."/>
            <person name="Guy L."/>
            <person name="Ettema T.J."/>
        </authorList>
    </citation>
    <scope>NUCLEOTIDE SEQUENCE</scope>
</reference>
<accession>A0A0F9JAG3</accession>